<dbReference type="EMBL" id="CP104395">
    <property type="protein sequence ID" value="WEL19278.1"/>
    <property type="molecule type" value="Genomic_DNA"/>
</dbReference>
<keyword evidence="3" id="KW-0969">Cilium</keyword>
<accession>A0ABY8CDH3</accession>
<reference evidence="3 4" key="1">
    <citation type="submission" date="2022-09" db="EMBL/GenBank/DDBJ databases">
        <title>Xylan utilization by haloarchaea-nanohaloarchaea associations.</title>
        <authorList>
            <person name="Yakimov M."/>
        </authorList>
    </citation>
    <scope>NUCLEOTIDE SEQUENCE [LARGE SCALE GENOMIC DNA]</scope>
    <source>
        <strain evidence="3 4">SVXNc</strain>
    </source>
</reference>
<organism evidence="3 4">
    <name type="scientific">Candidatus Nanohalococcus occultus</name>
    <dbReference type="NCBI Taxonomy" id="2978047"/>
    <lineage>
        <taxon>Archaea</taxon>
        <taxon>Candidatus Nanohalarchaeota</taxon>
        <taxon>Candidatus Nanohalarchaeota incertae sedis</taxon>
        <taxon>Candidatus Nanohalococcus</taxon>
    </lineage>
</organism>
<dbReference type="PANTHER" id="PTHR43384">
    <property type="entry name" value="SEPTUM SITE-DETERMINING PROTEIN MIND HOMOLOG, CHLOROPLASTIC-RELATED"/>
    <property type="match status" value="1"/>
</dbReference>
<evidence type="ECO:0000313" key="4">
    <source>
        <dbReference type="Proteomes" id="UP001218034"/>
    </source>
</evidence>
<dbReference type="GeneID" id="90589685"/>
<gene>
    <name evidence="3" type="primary">flhG3</name>
    <name evidence="3" type="ORF">SVXNc_0250</name>
</gene>
<protein>
    <submittedName>
        <fullName evidence="3">FleN family ATPase involved in flagellar biosynthesis</fullName>
    </submittedName>
</protein>
<dbReference type="InterPro" id="IPR050625">
    <property type="entry name" value="ParA/MinD_ATPase"/>
</dbReference>
<dbReference type="Proteomes" id="UP001218034">
    <property type="component" value="Chromosome"/>
</dbReference>
<dbReference type="InterPro" id="IPR033756">
    <property type="entry name" value="YlxH/NBP35"/>
</dbReference>
<dbReference type="RefSeq" id="WP_347722149.1">
    <property type="nucleotide sequence ID" value="NZ_CP104395.1"/>
</dbReference>
<name>A0ABY8CDH3_9ARCH</name>
<dbReference type="Gene3D" id="3.40.50.300">
    <property type="entry name" value="P-loop containing nucleotide triphosphate hydrolases"/>
    <property type="match status" value="1"/>
</dbReference>
<dbReference type="PANTHER" id="PTHR43384:SF10">
    <property type="entry name" value="ATPASE INVOLVED IN CHROMOSOME PARTITIONING, PARA_MIND FAMILY"/>
    <property type="match status" value="1"/>
</dbReference>
<proteinExistence type="predicted"/>
<dbReference type="Pfam" id="PF10609">
    <property type="entry name" value="ParA"/>
    <property type="match status" value="1"/>
</dbReference>
<dbReference type="InterPro" id="IPR027417">
    <property type="entry name" value="P-loop_NTPase"/>
</dbReference>
<keyword evidence="2" id="KW-0067">ATP-binding</keyword>
<evidence type="ECO:0000256" key="1">
    <source>
        <dbReference type="ARBA" id="ARBA00022741"/>
    </source>
</evidence>
<evidence type="ECO:0000313" key="3">
    <source>
        <dbReference type="EMBL" id="WEL19278.1"/>
    </source>
</evidence>
<keyword evidence="1" id="KW-0547">Nucleotide-binding</keyword>
<evidence type="ECO:0000256" key="2">
    <source>
        <dbReference type="ARBA" id="ARBA00022840"/>
    </source>
</evidence>
<dbReference type="SUPFAM" id="SSF52540">
    <property type="entry name" value="P-loop containing nucleoside triphosphate hydrolases"/>
    <property type="match status" value="1"/>
</dbReference>
<keyword evidence="3" id="KW-0966">Cell projection</keyword>
<sequence>MNDARIIGVVSGKGGVGKTSVTVNVGLALKELGKEVTLVDTDFDASNLGVHLGQYDHPVKIHDVLGAEAEPEDAIFRHSTGVKAVVASNEINRVEPDTELLRYLLETAGQESDYVLVDCPPGIDTTVEEIIDACDELLIVTTPTKTAATNAAQIIEKAKRMHVPVLGTVVNMSENDPGRELVENEVQVMTESDVVAEIPHDDKMKEALFHGTPLVHHEPLSEASLKMKELAHSLEGLQYSKPSFAKFKRKLGNLKEAVSR</sequence>
<keyword evidence="3" id="KW-0282">Flagellum</keyword>
<keyword evidence="4" id="KW-1185">Reference proteome</keyword>